<name>A0A890URJ6_9CAUD</name>
<reference evidence="2" key="1">
    <citation type="submission" date="2021-01" db="EMBL/GenBank/DDBJ databases">
        <authorList>
            <person name="Weegman M.K."/>
            <person name="Spring A.S."/>
            <person name="Bonilla J.A."/>
            <person name="Klyczek K."/>
            <person name="Garlena R.A."/>
            <person name="Russell D.A."/>
            <person name="Pope W.H."/>
            <person name="Jacobs-Sera D."/>
            <person name="Hatfull G.F."/>
        </authorList>
    </citation>
    <scope>NUCLEOTIDE SEQUENCE</scope>
</reference>
<protein>
    <submittedName>
        <fullName evidence="2">Uncharacterized protein</fullName>
    </submittedName>
</protein>
<evidence type="ECO:0000313" key="3">
    <source>
        <dbReference type="Proteomes" id="UP000654052"/>
    </source>
</evidence>
<gene>
    <name evidence="2" type="primary">42</name>
    <name evidence="2" type="ORF">SEA_SHOCKER_42</name>
</gene>
<evidence type="ECO:0000256" key="1">
    <source>
        <dbReference type="SAM" id="MobiDB-lite"/>
    </source>
</evidence>
<dbReference type="Proteomes" id="UP000654052">
    <property type="component" value="Segment"/>
</dbReference>
<sequence length="136" mass="15173">MSDTPTDDERTRIEQSNDIAEIVFAEVKKAWPDLHPVLSLRYGIADALWAAGFRRSEVPESSSDDPMSHYTDPTDPFWQPSPEPQGEPSDAQVEAAAREYHERGNGEGSFDRMADHVRTSLLFRMRAALRAAGGAR</sequence>
<feature type="region of interest" description="Disordered" evidence="1">
    <location>
        <begin position="56"/>
        <end position="111"/>
    </location>
</feature>
<keyword evidence="3" id="KW-1185">Reference proteome</keyword>
<accession>A0A890URJ6</accession>
<proteinExistence type="predicted"/>
<dbReference type="KEGG" id="vg:80020106"/>
<feature type="compositionally biased region" description="Basic and acidic residues" evidence="1">
    <location>
        <begin position="96"/>
        <end position="111"/>
    </location>
</feature>
<dbReference type="GeneID" id="80020106"/>
<evidence type="ECO:0000313" key="2">
    <source>
        <dbReference type="EMBL" id="QRI45096.1"/>
    </source>
</evidence>
<dbReference type="EMBL" id="MW507126">
    <property type="protein sequence ID" value="QRI45096.1"/>
    <property type="molecule type" value="Genomic_DNA"/>
</dbReference>
<dbReference type="RefSeq" id="YP_010755452.1">
    <property type="nucleotide sequence ID" value="NC_073470.1"/>
</dbReference>
<organism evidence="2 3">
    <name type="scientific">Microbacterium phage Shocker</name>
    <dbReference type="NCBI Taxonomy" id="2805839"/>
    <lineage>
        <taxon>Viruses</taxon>
        <taxon>Duplodnaviria</taxon>
        <taxon>Heunggongvirae</taxon>
        <taxon>Uroviricota</taxon>
        <taxon>Caudoviricetes</taxon>
        <taxon>Shockervirus</taxon>
        <taxon>Shockervirus shocker</taxon>
    </lineage>
</organism>